<keyword evidence="1" id="KW-0413">Isomerase</keyword>
<protein>
    <submittedName>
        <fullName evidence="1">Ribose-5-phosphate isomerase A</fullName>
        <ecNumber evidence="1">5.3.1.6</ecNumber>
    </submittedName>
</protein>
<comment type="caution">
    <text evidence="1">The sequence shown here is derived from an EMBL/GenBank/DDBJ whole genome shotgun (WGS) entry which is preliminary data.</text>
</comment>
<evidence type="ECO:0000313" key="2">
    <source>
        <dbReference type="Proteomes" id="UP000465778"/>
    </source>
</evidence>
<dbReference type="SUPFAM" id="SSF100950">
    <property type="entry name" value="NagB/RpiA/CoA transferase-like"/>
    <property type="match status" value="1"/>
</dbReference>
<dbReference type="Gene3D" id="3.40.50.1360">
    <property type="match status" value="1"/>
</dbReference>
<dbReference type="EMBL" id="VDEM01000073">
    <property type="protein sequence ID" value="KAF0821980.1"/>
    <property type="molecule type" value="Genomic_DNA"/>
</dbReference>
<proteinExistence type="predicted"/>
<dbReference type="GO" id="GO:0004751">
    <property type="term" value="F:ribose-5-phosphate isomerase activity"/>
    <property type="evidence" value="ECO:0007669"/>
    <property type="project" value="UniProtKB-EC"/>
</dbReference>
<reference evidence="1 2" key="1">
    <citation type="journal article" date="2020" name="G3 (Bethesda)">
        <title>Whole Genome Sequencing and Comparative Genomics of Two Nematicidal Bacillus Strains Reveals a Wide Range of Possible Virulence Factors.</title>
        <authorList>
            <person name="Susic N."/>
            <person name="Janezic S."/>
            <person name="Rupnik M."/>
            <person name="Geric Stare B."/>
        </authorList>
    </citation>
    <scope>NUCLEOTIDE SEQUENCE [LARGE SCALE GENOMIC DNA]</scope>
    <source>
        <strain evidence="1 2">I-1582</strain>
    </source>
</reference>
<sequence length="69" mass="7358">MAHGNFGLSHVAAGEKAADFVKDGMIIGLGSGSTVYWFLKRLGELVNAGLTVKGVPSSLRNYILDCQFE</sequence>
<dbReference type="InterPro" id="IPR037171">
    <property type="entry name" value="NagB/RpiA_transferase-like"/>
</dbReference>
<dbReference type="EC" id="5.3.1.6" evidence="1"/>
<name>A0A800N8Z3_CYTFI</name>
<accession>A0A800N8Z3</accession>
<dbReference type="Proteomes" id="UP000465778">
    <property type="component" value="Unassembled WGS sequence"/>
</dbReference>
<gene>
    <name evidence="1" type="ORF">KIS1582_4239</name>
</gene>
<evidence type="ECO:0000313" key="1">
    <source>
        <dbReference type="EMBL" id="KAF0821980.1"/>
    </source>
</evidence>
<dbReference type="AlphaFoldDB" id="A0A800N8Z3"/>
<organism evidence="1 2">
    <name type="scientific">Cytobacillus firmus</name>
    <name type="common">Bacillus firmus</name>
    <dbReference type="NCBI Taxonomy" id="1399"/>
    <lineage>
        <taxon>Bacteria</taxon>
        <taxon>Bacillati</taxon>
        <taxon>Bacillota</taxon>
        <taxon>Bacilli</taxon>
        <taxon>Bacillales</taxon>
        <taxon>Bacillaceae</taxon>
        <taxon>Cytobacillus</taxon>
    </lineage>
</organism>